<dbReference type="STRING" id="156994.SAMN04488028_103195"/>
<evidence type="ECO:0000259" key="1">
    <source>
        <dbReference type="Pfam" id="PF19904"/>
    </source>
</evidence>
<evidence type="ECO:0000313" key="2">
    <source>
        <dbReference type="EMBL" id="SHK15956.1"/>
    </source>
</evidence>
<dbReference type="EMBL" id="FRAA01000003">
    <property type="protein sequence ID" value="SHK15956.1"/>
    <property type="molecule type" value="Genomic_DNA"/>
</dbReference>
<evidence type="ECO:0000313" key="3">
    <source>
        <dbReference type="Proteomes" id="UP000184474"/>
    </source>
</evidence>
<keyword evidence="3" id="KW-1185">Reference proteome</keyword>
<sequence>MRFNDLFEEGERFKPAKGEILSTELRLFALIRIGVRDSDRLAGILGYSVNTIYTYKNRIKNQSLIPNNEFEAEVMKIQSN</sequence>
<dbReference type="InterPro" id="IPR045957">
    <property type="entry name" value="DUF6377"/>
</dbReference>
<reference evidence="3" key="1">
    <citation type="submission" date="2016-11" db="EMBL/GenBank/DDBJ databases">
        <authorList>
            <person name="Varghese N."/>
            <person name="Submissions S."/>
        </authorList>
    </citation>
    <scope>NUCLEOTIDE SEQUENCE [LARGE SCALE GENOMIC DNA]</scope>
    <source>
        <strain evidence="3">DSM 26134</strain>
    </source>
</reference>
<dbReference type="Proteomes" id="UP000184474">
    <property type="component" value="Unassembled WGS sequence"/>
</dbReference>
<dbReference type="AlphaFoldDB" id="A0A1M6Q743"/>
<dbReference type="RefSeq" id="WP_073122192.1">
    <property type="nucleotide sequence ID" value="NZ_FRAA01000003.1"/>
</dbReference>
<proteinExistence type="predicted"/>
<protein>
    <recommendedName>
        <fullName evidence="1">DUF6377 domain-containing protein</fullName>
    </recommendedName>
</protein>
<name>A0A1M6Q743_REIAG</name>
<accession>A0A1M6Q743</accession>
<feature type="domain" description="DUF6377" evidence="1">
    <location>
        <begin position="2"/>
        <end position="42"/>
    </location>
</feature>
<dbReference type="Pfam" id="PF19904">
    <property type="entry name" value="DUF6377"/>
    <property type="match status" value="1"/>
</dbReference>
<gene>
    <name evidence="2" type="ORF">SAMN04488028_103195</name>
</gene>
<organism evidence="2 3">
    <name type="scientific">Reichenbachiella agariperforans</name>
    <dbReference type="NCBI Taxonomy" id="156994"/>
    <lineage>
        <taxon>Bacteria</taxon>
        <taxon>Pseudomonadati</taxon>
        <taxon>Bacteroidota</taxon>
        <taxon>Cytophagia</taxon>
        <taxon>Cytophagales</taxon>
        <taxon>Reichenbachiellaceae</taxon>
        <taxon>Reichenbachiella</taxon>
    </lineage>
</organism>